<feature type="compositionally biased region" description="Basic and acidic residues" evidence="1">
    <location>
        <begin position="11"/>
        <end position="25"/>
    </location>
</feature>
<evidence type="ECO:0000313" key="3">
    <source>
        <dbReference type="Proteomes" id="UP000011661"/>
    </source>
</evidence>
<dbReference type="EMBL" id="AOHX01000029">
    <property type="protein sequence ID" value="ELY46629.1"/>
    <property type="molecule type" value="Genomic_DNA"/>
</dbReference>
<proteinExistence type="predicted"/>
<accession>L9WAZ2</accession>
<dbReference type="AlphaFoldDB" id="L9WAZ2"/>
<evidence type="ECO:0000313" key="2">
    <source>
        <dbReference type="EMBL" id="ELY46629.1"/>
    </source>
</evidence>
<feature type="compositionally biased region" description="Basic and acidic residues" evidence="1">
    <location>
        <begin position="40"/>
        <end position="52"/>
    </location>
</feature>
<keyword evidence="3" id="KW-1185">Reference proteome</keyword>
<gene>
    <name evidence="2" type="ORF">C495_05963</name>
</gene>
<sequence length="81" mass="9153">MPLNVTAHRIARQERGSTRPSERPRVGASDVSETRGNANGEERPMSENRELASGERRDLCAVRCVCTSVQLLLYLDNRVKW</sequence>
<reference evidence="2 3" key="1">
    <citation type="journal article" date="2014" name="PLoS Genet.">
        <title>Phylogenetically driven sequencing of extremely halophilic archaea reveals strategies for static and dynamic osmo-response.</title>
        <authorList>
            <person name="Becker E.A."/>
            <person name="Seitzer P.M."/>
            <person name="Tritt A."/>
            <person name="Larsen D."/>
            <person name="Krusor M."/>
            <person name="Yao A.I."/>
            <person name="Wu D."/>
            <person name="Madern D."/>
            <person name="Eisen J.A."/>
            <person name="Darling A.E."/>
            <person name="Facciotti M.T."/>
        </authorList>
    </citation>
    <scope>NUCLEOTIDE SEQUENCE [LARGE SCALE GENOMIC DNA]</scope>
    <source>
        <strain evidence="2 3">JCM 14089</strain>
    </source>
</reference>
<organism evidence="2 3">
    <name type="scientific">Natronorubrum sulfidifaciens JCM 14089</name>
    <dbReference type="NCBI Taxonomy" id="1230460"/>
    <lineage>
        <taxon>Archaea</taxon>
        <taxon>Methanobacteriati</taxon>
        <taxon>Methanobacteriota</taxon>
        <taxon>Stenosarchaea group</taxon>
        <taxon>Halobacteria</taxon>
        <taxon>Halobacteriales</taxon>
        <taxon>Natrialbaceae</taxon>
        <taxon>Natronorubrum</taxon>
    </lineage>
</organism>
<evidence type="ECO:0000256" key="1">
    <source>
        <dbReference type="SAM" id="MobiDB-lite"/>
    </source>
</evidence>
<feature type="region of interest" description="Disordered" evidence="1">
    <location>
        <begin position="1"/>
        <end position="52"/>
    </location>
</feature>
<name>L9WAZ2_9EURY</name>
<comment type="caution">
    <text evidence="2">The sequence shown here is derived from an EMBL/GenBank/DDBJ whole genome shotgun (WGS) entry which is preliminary data.</text>
</comment>
<protein>
    <submittedName>
        <fullName evidence="2">Uncharacterized protein</fullName>
    </submittedName>
</protein>
<dbReference type="Proteomes" id="UP000011661">
    <property type="component" value="Unassembled WGS sequence"/>
</dbReference>